<evidence type="ECO:0000313" key="14">
    <source>
        <dbReference type="Proteomes" id="UP001150062"/>
    </source>
</evidence>
<comment type="caution">
    <text evidence="13">The sequence shown here is derived from an EMBL/GenBank/DDBJ whole genome shotgun (WGS) entry which is preliminary data.</text>
</comment>
<evidence type="ECO:0000256" key="8">
    <source>
        <dbReference type="ARBA" id="ARBA00048679"/>
    </source>
</evidence>
<dbReference type="InterPro" id="IPR045216">
    <property type="entry name" value="CK2_alpha"/>
</dbReference>
<proteinExistence type="inferred from homology"/>
<evidence type="ECO:0000256" key="2">
    <source>
        <dbReference type="ARBA" id="ARBA00022527"/>
    </source>
</evidence>
<dbReference type="PANTHER" id="PTHR24054:SF0">
    <property type="entry name" value="CASEIN KINASE II SUBUNIT ALPHA"/>
    <property type="match status" value="1"/>
</dbReference>
<dbReference type="InterPro" id="IPR011009">
    <property type="entry name" value="Kinase-like_dom_sf"/>
</dbReference>
<dbReference type="PANTHER" id="PTHR24054">
    <property type="entry name" value="CASEIN KINASE II SUBUNIT ALPHA"/>
    <property type="match status" value="1"/>
</dbReference>
<comment type="catalytic activity">
    <reaction evidence="8">
        <text>L-seryl-[protein] + ATP = O-phospho-L-seryl-[protein] + ADP + H(+)</text>
        <dbReference type="Rhea" id="RHEA:17989"/>
        <dbReference type="Rhea" id="RHEA-COMP:9863"/>
        <dbReference type="Rhea" id="RHEA-COMP:11604"/>
        <dbReference type="ChEBI" id="CHEBI:15378"/>
        <dbReference type="ChEBI" id="CHEBI:29999"/>
        <dbReference type="ChEBI" id="CHEBI:30616"/>
        <dbReference type="ChEBI" id="CHEBI:83421"/>
        <dbReference type="ChEBI" id="CHEBI:456216"/>
        <dbReference type="EC" id="2.7.11.1"/>
    </reaction>
</comment>
<protein>
    <recommendedName>
        <fullName evidence="1">non-specific serine/threonine protein kinase</fullName>
        <ecNumber evidence="1">2.7.11.1</ecNumber>
    </recommendedName>
</protein>
<dbReference type="EC" id="2.7.11.1" evidence="1"/>
<evidence type="ECO:0000256" key="11">
    <source>
        <dbReference type="SAM" id="SignalP"/>
    </source>
</evidence>
<comment type="similarity">
    <text evidence="10">Belongs to the protein kinase superfamily.</text>
</comment>
<dbReference type="PROSITE" id="PS50011">
    <property type="entry name" value="PROTEIN_KINASE_DOM"/>
    <property type="match status" value="1"/>
</dbReference>
<evidence type="ECO:0000256" key="5">
    <source>
        <dbReference type="ARBA" id="ARBA00022777"/>
    </source>
</evidence>
<feature type="binding site" evidence="9">
    <location>
        <position position="122"/>
    </location>
    <ligand>
        <name>ATP</name>
        <dbReference type="ChEBI" id="CHEBI:30616"/>
    </ligand>
</feature>
<organism evidence="13 14">
    <name type="scientific">Anaeramoeba flamelloides</name>
    <dbReference type="NCBI Taxonomy" id="1746091"/>
    <lineage>
        <taxon>Eukaryota</taxon>
        <taxon>Metamonada</taxon>
        <taxon>Anaeramoebidae</taxon>
        <taxon>Anaeramoeba</taxon>
    </lineage>
</organism>
<keyword evidence="14" id="KW-1185">Reference proteome</keyword>
<evidence type="ECO:0000256" key="3">
    <source>
        <dbReference type="ARBA" id="ARBA00022679"/>
    </source>
</evidence>
<evidence type="ECO:0000256" key="7">
    <source>
        <dbReference type="ARBA" id="ARBA00047899"/>
    </source>
</evidence>
<dbReference type="InterPro" id="IPR000719">
    <property type="entry name" value="Prot_kinase_dom"/>
</dbReference>
<evidence type="ECO:0000256" key="4">
    <source>
        <dbReference type="ARBA" id="ARBA00022741"/>
    </source>
</evidence>
<dbReference type="SUPFAM" id="SSF56112">
    <property type="entry name" value="Protein kinase-like (PK-like)"/>
    <property type="match status" value="1"/>
</dbReference>
<feature type="domain" description="Protein kinase" evidence="12">
    <location>
        <begin position="93"/>
        <end position="378"/>
    </location>
</feature>
<dbReference type="GO" id="GO:0016301">
    <property type="term" value="F:kinase activity"/>
    <property type="evidence" value="ECO:0007669"/>
    <property type="project" value="UniProtKB-KW"/>
</dbReference>
<dbReference type="SMART" id="SM00220">
    <property type="entry name" value="S_TKc"/>
    <property type="match status" value="1"/>
</dbReference>
<keyword evidence="4 9" id="KW-0547">Nucleotide-binding</keyword>
<dbReference type="PROSITE" id="PS00107">
    <property type="entry name" value="PROTEIN_KINASE_ATP"/>
    <property type="match status" value="1"/>
</dbReference>
<dbReference type="Gene3D" id="1.10.510.10">
    <property type="entry name" value="Transferase(Phosphotransferase) domain 1"/>
    <property type="match status" value="1"/>
</dbReference>
<dbReference type="InterPro" id="IPR017441">
    <property type="entry name" value="Protein_kinase_ATP_BS"/>
</dbReference>
<name>A0ABQ8YHK4_9EUKA</name>
<evidence type="ECO:0000256" key="10">
    <source>
        <dbReference type="RuleBase" id="RU000304"/>
    </source>
</evidence>
<evidence type="ECO:0000256" key="6">
    <source>
        <dbReference type="ARBA" id="ARBA00022840"/>
    </source>
</evidence>
<accession>A0ABQ8YHK4</accession>
<gene>
    <name evidence="13" type="ORF">M0813_21328</name>
</gene>
<evidence type="ECO:0000256" key="1">
    <source>
        <dbReference type="ARBA" id="ARBA00012513"/>
    </source>
</evidence>
<evidence type="ECO:0000313" key="13">
    <source>
        <dbReference type="EMBL" id="KAJ6244066.1"/>
    </source>
</evidence>
<keyword evidence="11" id="KW-0732">Signal</keyword>
<feature type="signal peptide" evidence="11">
    <location>
        <begin position="1"/>
        <end position="20"/>
    </location>
</feature>
<comment type="catalytic activity">
    <reaction evidence="7">
        <text>L-threonyl-[protein] + ATP = O-phospho-L-threonyl-[protein] + ADP + H(+)</text>
        <dbReference type="Rhea" id="RHEA:46608"/>
        <dbReference type="Rhea" id="RHEA-COMP:11060"/>
        <dbReference type="Rhea" id="RHEA-COMP:11605"/>
        <dbReference type="ChEBI" id="CHEBI:15378"/>
        <dbReference type="ChEBI" id="CHEBI:30013"/>
        <dbReference type="ChEBI" id="CHEBI:30616"/>
        <dbReference type="ChEBI" id="CHEBI:61977"/>
        <dbReference type="ChEBI" id="CHEBI:456216"/>
        <dbReference type="EC" id="2.7.11.1"/>
    </reaction>
</comment>
<feature type="chain" id="PRO_5045160737" description="non-specific serine/threonine protein kinase" evidence="11">
    <location>
        <begin position="21"/>
        <end position="384"/>
    </location>
</feature>
<keyword evidence="3" id="KW-0808">Transferase</keyword>
<dbReference type="InterPro" id="IPR008271">
    <property type="entry name" value="Ser/Thr_kinase_AS"/>
</dbReference>
<keyword evidence="5 13" id="KW-0418">Kinase</keyword>
<dbReference type="Pfam" id="PF00069">
    <property type="entry name" value="Pkinase"/>
    <property type="match status" value="1"/>
</dbReference>
<evidence type="ECO:0000256" key="9">
    <source>
        <dbReference type="PROSITE-ProRule" id="PRU10141"/>
    </source>
</evidence>
<dbReference type="PROSITE" id="PS00108">
    <property type="entry name" value="PROTEIN_KINASE_ST"/>
    <property type="match status" value="1"/>
</dbReference>
<reference evidence="13" key="1">
    <citation type="submission" date="2022-08" db="EMBL/GenBank/DDBJ databases">
        <title>Novel sulfate-reducing endosymbionts in the free-living metamonad Anaeramoeba.</title>
        <authorList>
            <person name="Jerlstrom-Hultqvist J."/>
            <person name="Cepicka I."/>
            <person name="Gallot-Lavallee L."/>
            <person name="Salas-Leiva D."/>
            <person name="Curtis B.A."/>
            <person name="Zahonova K."/>
            <person name="Pipaliya S."/>
            <person name="Dacks J."/>
            <person name="Roger A.J."/>
        </authorList>
    </citation>
    <scope>NUCLEOTIDE SEQUENCE</scope>
    <source>
        <strain evidence="13">Schooner1</strain>
    </source>
</reference>
<sequence length="384" mass="45593">MKIIKFSLLILCIFIICKLASVNLHDKESPDMIRYLKNNPNEPDNIFRLYRRDFCAKAFSRSRVYPNANLKKRKSEYDIKHFSYQLNDTLDDYLLKEKLGSGRFSIVYKALHQPTGETRAIKILVDTSERKIKRELLALNQIQGGPNVIKFYEIISNKSSKYPSMVFELAEGLPIHKSQKSYTEFEIKNYMYQILQALDHAHSKGIMHRDIKGGNIVVDTEKKQLKVLDWGISEFYFPYKEYDHHVATLYYMPPELLVRVKDYDYSLDIWMAGCVLGEMLLSKHPFFKAKDERHLLKLMTKFLGTQEFYKYLKKYRIELNYDWIKKIKIREPLARSDIINERNPHLVTDTALDLLFKLLVFDKEKRLTAREAMEHQYFDEIRNL</sequence>
<dbReference type="Gene3D" id="3.30.200.20">
    <property type="entry name" value="Phosphorylase Kinase, domain 1"/>
    <property type="match status" value="1"/>
</dbReference>
<keyword evidence="2 10" id="KW-0723">Serine/threonine-protein kinase</keyword>
<dbReference type="Proteomes" id="UP001150062">
    <property type="component" value="Unassembled WGS sequence"/>
</dbReference>
<dbReference type="EMBL" id="JAOAOG010000166">
    <property type="protein sequence ID" value="KAJ6244066.1"/>
    <property type="molecule type" value="Genomic_DNA"/>
</dbReference>
<keyword evidence="6 9" id="KW-0067">ATP-binding</keyword>
<evidence type="ECO:0000259" key="12">
    <source>
        <dbReference type="PROSITE" id="PS50011"/>
    </source>
</evidence>